<evidence type="ECO:0000313" key="3">
    <source>
        <dbReference type="Proteomes" id="UP001152484"/>
    </source>
</evidence>
<organism evidence="2 3">
    <name type="scientific">Cuscuta europaea</name>
    <name type="common">European dodder</name>
    <dbReference type="NCBI Taxonomy" id="41803"/>
    <lineage>
        <taxon>Eukaryota</taxon>
        <taxon>Viridiplantae</taxon>
        <taxon>Streptophyta</taxon>
        <taxon>Embryophyta</taxon>
        <taxon>Tracheophyta</taxon>
        <taxon>Spermatophyta</taxon>
        <taxon>Magnoliopsida</taxon>
        <taxon>eudicotyledons</taxon>
        <taxon>Gunneridae</taxon>
        <taxon>Pentapetalae</taxon>
        <taxon>asterids</taxon>
        <taxon>lamiids</taxon>
        <taxon>Solanales</taxon>
        <taxon>Convolvulaceae</taxon>
        <taxon>Cuscuteae</taxon>
        <taxon>Cuscuta</taxon>
        <taxon>Cuscuta subgen. Cuscuta</taxon>
    </lineage>
</organism>
<gene>
    <name evidence="2" type="ORF">CEURO_LOCUS16008</name>
</gene>
<proteinExistence type="predicted"/>
<feature type="transmembrane region" description="Helical" evidence="1">
    <location>
        <begin position="88"/>
        <end position="115"/>
    </location>
</feature>
<accession>A0A9P0ZK59</accession>
<reference evidence="2" key="1">
    <citation type="submission" date="2022-07" db="EMBL/GenBank/DDBJ databases">
        <authorList>
            <person name="Macas J."/>
            <person name="Novak P."/>
            <person name="Neumann P."/>
        </authorList>
    </citation>
    <scope>NUCLEOTIDE SEQUENCE</scope>
</reference>
<evidence type="ECO:0000256" key="1">
    <source>
        <dbReference type="SAM" id="Phobius"/>
    </source>
</evidence>
<dbReference type="AlphaFoldDB" id="A0A9P0ZK59"/>
<keyword evidence="1" id="KW-0472">Membrane</keyword>
<evidence type="ECO:0000313" key="2">
    <source>
        <dbReference type="EMBL" id="CAH9103137.1"/>
    </source>
</evidence>
<sequence length="116" mass="13688">METINRLIMLFMKLKVYKHNHLKLKLIYLMKQKLPCNVQVSSHNRIPSRSSQDLHEHSLPIGHVVLAFKCFVHILNNSNVKHVFFGIFLYYTTFYCGFIIINSTLVNFIAIIYLYV</sequence>
<comment type="caution">
    <text evidence="2">The sequence shown here is derived from an EMBL/GenBank/DDBJ whole genome shotgun (WGS) entry which is preliminary data.</text>
</comment>
<dbReference type="EMBL" id="CAMAPE010000045">
    <property type="protein sequence ID" value="CAH9103137.1"/>
    <property type="molecule type" value="Genomic_DNA"/>
</dbReference>
<keyword evidence="3" id="KW-1185">Reference proteome</keyword>
<dbReference type="Proteomes" id="UP001152484">
    <property type="component" value="Unassembled WGS sequence"/>
</dbReference>
<protein>
    <submittedName>
        <fullName evidence="2">Uncharacterized protein</fullName>
    </submittedName>
</protein>
<name>A0A9P0ZK59_CUSEU</name>
<keyword evidence="1" id="KW-1133">Transmembrane helix</keyword>
<keyword evidence="1" id="KW-0812">Transmembrane</keyword>